<dbReference type="NCBIfam" id="NF002114">
    <property type="entry name" value="PRK00951.2-4"/>
    <property type="match status" value="1"/>
</dbReference>
<dbReference type="EC" id="4.2.1.19" evidence="5 6"/>
<evidence type="ECO:0000256" key="1">
    <source>
        <dbReference type="ARBA" id="ARBA00005047"/>
    </source>
</evidence>
<name>A0ABT1Z8T2_9ACTN</name>
<accession>A0ABT1Z8T2</accession>
<dbReference type="EMBL" id="JANSKA010000004">
    <property type="protein sequence ID" value="MCR9036612.1"/>
    <property type="molecule type" value="Genomic_DNA"/>
</dbReference>
<comment type="subcellular location">
    <subcellularLocation>
        <location evidence="5 6">Cytoplasm</location>
    </subcellularLocation>
</comment>
<dbReference type="Pfam" id="PF00475">
    <property type="entry name" value="IGPD"/>
    <property type="match status" value="1"/>
</dbReference>
<evidence type="ECO:0000256" key="2">
    <source>
        <dbReference type="ARBA" id="ARBA00022605"/>
    </source>
</evidence>
<dbReference type="InterPro" id="IPR020568">
    <property type="entry name" value="Ribosomal_Su5_D2-typ_SF"/>
</dbReference>
<evidence type="ECO:0000313" key="8">
    <source>
        <dbReference type="Proteomes" id="UP001204320"/>
    </source>
</evidence>
<evidence type="ECO:0000256" key="5">
    <source>
        <dbReference type="HAMAP-Rule" id="MF_00076"/>
    </source>
</evidence>
<comment type="caution">
    <text evidence="7">The sequence shown here is derived from an EMBL/GenBank/DDBJ whole genome shotgun (WGS) entry which is preliminary data.</text>
</comment>
<dbReference type="InterPro" id="IPR020565">
    <property type="entry name" value="ImidazoleglycerP_deHydtase_CS"/>
</dbReference>
<dbReference type="CDD" id="cd07914">
    <property type="entry name" value="IGPD"/>
    <property type="match status" value="1"/>
</dbReference>
<dbReference type="InterPro" id="IPR038494">
    <property type="entry name" value="IGPD_sf"/>
</dbReference>
<evidence type="ECO:0000256" key="3">
    <source>
        <dbReference type="ARBA" id="ARBA00023102"/>
    </source>
</evidence>
<dbReference type="Gene3D" id="3.30.230.40">
    <property type="entry name" value="Imidazole glycerol phosphate dehydratase, domain 1"/>
    <property type="match status" value="2"/>
</dbReference>
<dbReference type="GO" id="GO:0004424">
    <property type="term" value="F:imidazoleglycerol-phosphate dehydratase activity"/>
    <property type="evidence" value="ECO:0007669"/>
    <property type="project" value="UniProtKB-EC"/>
</dbReference>
<protein>
    <recommendedName>
        <fullName evidence="5 6">Imidazoleglycerol-phosphate dehydratase</fullName>
        <shortName evidence="5">IGPD</shortName>
        <ecNumber evidence="5 6">4.2.1.19</ecNumber>
    </recommendedName>
</protein>
<evidence type="ECO:0000313" key="7">
    <source>
        <dbReference type="EMBL" id="MCR9036612.1"/>
    </source>
</evidence>
<comment type="pathway">
    <text evidence="1 5 6">Amino-acid biosynthesis; L-histidine biosynthesis; L-histidine from 5-phospho-alpha-D-ribose 1-diphosphate: step 6/9.</text>
</comment>
<dbReference type="HAMAP" id="MF_00076">
    <property type="entry name" value="HisB"/>
    <property type="match status" value="1"/>
</dbReference>
<dbReference type="SUPFAM" id="SSF54211">
    <property type="entry name" value="Ribosomal protein S5 domain 2-like"/>
    <property type="match status" value="2"/>
</dbReference>
<dbReference type="NCBIfam" id="NF002109">
    <property type="entry name" value="PRK00951.1-5"/>
    <property type="match status" value="1"/>
</dbReference>
<keyword evidence="3 5" id="KW-0368">Histidine biosynthesis</keyword>
<dbReference type="PANTHER" id="PTHR23133">
    <property type="entry name" value="IMIDAZOLEGLYCEROL-PHOSPHATE DEHYDRATASE HIS7"/>
    <property type="match status" value="1"/>
</dbReference>
<dbReference type="Proteomes" id="UP001204320">
    <property type="component" value="Unassembled WGS sequence"/>
</dbReference>
<dbReference type="PROSITE" id="PS00954">
    <property type="entry name" value="IGP_DEHYDRATASE_1"/>
    <property type="match status" value="1"/>
</dbReference>
<dbReference type="RefSeq" id="WP_258499104.1">
    <property type="nucleotide sequence ID" value="NZ_JANSKA010000004.1"/>
</dbReference>
<organism evidence="7 8">
    <name type="scientific">Tractidigestivibacter montrealensis</name>
    <dbReference type="NCBI Taxonomy" id="2972466"/>
    <lineage>
        <taxon>Bacteria</taxon>
        <taxon>Bacillati</taxon>
        <taxon>Actinomycetota</taxon>
        <taxon>Coriobacteriia</taxon>
        <taxon>Coriobacteriales</taxon>
        <taxon>Atopobiaceae</taxon>
        <taxon>Tractidigestivibacter</taxon>
    </lineage>
</organism>
<evidence type="ECO:0000256" key="6">
    <source>
        <dbReference type="RuleBase" id="RU000599"/>
    </source>
</evidence>
<sequence length="195" mass="20964">MARVASVSRQTAETSIEVTVNLDGTGTSDISTGVGFFDHMLTALSRHSLVDLTVHVKGDTWVDDHHTVEDTGIVLGQALHQALGDKRSIRRFGDALVPLDEALIMAAVDISGRGELFWDVPIGPQKVGTFDTELGHEFFCGLARDAGMTVHLREVAGENAHHILEATFKSFARALRAAVEPDPRVEGIPSTKGAL</sequence>
<comment type="similarity">
    <text evidence="5 6">Belongs to the imidazoleglycerol-phosphate dehydratase family.</text>
</comment>
<keyword evidence="4 5" id="KW-0456">Lyase</keyword>
<evidence type="ECO:0000256" key="4">
    <source>
        <dbReference type="ARBA" id="ARBA00023239"/>
    </source>
</evidence>
<gene>
    <name evidence="5 7" type="primary">hisB</name>
    <name evidence="7" type="ORF">NVS32_06570</name>
</gene>
<reference evidence="7 8" key="1">
    <citation type="submission" date="2022-08" db="EMBL/GenBank/DDBJ databases">
        <title>Tractidigestivibacter montrealensis type strain KD21.</title>
        <authorList>
            <person name="Diop K."/>
            <person name="Richard C."/>
            <person name="Routy B."/>
        </authorList>
    </citation>
    <scope>NUCLEOTIDE SEQUENCE [LARGE SCALE GENOMIC DNA]</scope>
    <source>
        <strain evidence="7 8">KD21</strain>
    </source>
</reference>
<keyword evidence="5" id="KW-0963">Cytoplasm</keyword>
<keyword evidence="8" id="KW-1185">Reference proteome</keyword>
<dbReference type="PROSITE" id="PS00955">
    <property type="entry name" value="IGP_DEHYDRATASE_2"/>
    <property type="match status" value="1"/>
</dbReference>
<proteinExistence type="inferred from homology"/>
<dbReference type="InterPro" id="IPR000807">
    <property type="entry name" value="ImidazoleglycerolP_deHydtase"/>
</dbReference>
<comment type="catalytic activity">
    <reaction evidence="5 6">
        <text>D-erythro-1-(imidazol-4-yl)glycerol 3-phosphate = 3-(imidazol-4-yl)-2-oxopropyl phosphate + H2O</text>
        <dbReference type="Rhea" id="RHEA:11040"/>
        <dbReference type="ChEBI" id="CHEBI:15377"/>
        <dbReference type="ChEBI" id="CHEBI:57766"/>
        <dbReference type="ChEBI" id="CHEBI:58278"/>
        <dbReference type="EC" id="4.2.1.19"/>
    </reaction>
</comment>
<dbReference type="NCBIfam" id="NF002111">
    <property type="entry name" value="PRK00951.2-1"/>
    <property type="match status" value="1"/>
</dbReference>
<keyword evidence="2 5" id="KW-0028">Amino-acid biosynthesis</keyword>
<dbReference type="PANTHER" id="PTHR23133:SF2">
    <property type="entry name" value="IMIDAZOLEGLYCEROL-PHOSPHATE DEHYDRATASE"/>
    <property type="match status" value="1"/>
</dbReference>